<dbReference type="GO" id="GO:0042597">
    <property type="term" value="C:periplasmic space"/>
    <property type="evidence" value="ECO:0007669"/>
    <property type="project" value="InterPro"/>
</dbReference>
<protein>
    <recommendedName>
        <fullName evidence="8">CopC domain-containing protein</fullName>
    </recommendedName>
</protein>
<dbReference type="SUPFAM" id="SSF81296">
    <property type="entry name" value="E set domains"/>
    <property type="match status" value="1"/>
</dbReference>
<dbReference type="GO" id="GO:0030313">
    <property type="term" value="C:cell envelope"/>
    <property type="evidence" value="ECO:0007669"/>
    <property type="project" value="UniProtKB-SubCell"/>
</dbReference>
<dbReference type="Pfam" id="PF04234">
    <property type="entry name" value="CopC"/>
    <property type="match status" value="1"/>
</dbReference>
<sequence>MTSSAASLVPARRARLAPAALILALLTAAFAATGATLLASPAAAHDAIVSSDPADGAQLTTSPTQITLTFNEDVSDLGGQVVVTDSTGATVAAGAPAVTGPAATLPLADPLANGAYSVAWRAVSSDSHPIDGTFAFTVADPAAEPEPEPEMTALADAPTADDATPETATEETPTPIMATEPADEADDSTKEGLPWPGIIIGAVLGIGAGIAITVISKRRGRKD</sequence>
<evidence type="ECO:0000256" key="2">
    <source>
        <dbReference type="ARBA" id="ARBA00022723"/>
    </source>
</evidence>
<evidence type="ECO:0000259" key="8">
    <source>
        <dbReference type="Pfam" id="PF04234"/>
    </source>
</evidence>
<evidence type="ECO:0000313" key="9">
    <source>
        <dbReference type="EMBL" id="SDB90119.1"/>
    </source>
</evidence>
<keyword evidence="2" id="KW-0479">Metal-binding</keyword>
<dbReference type="AlphaFoldDB" id="A0A1G6H755"/>
<name>A0A1G6H755_9MICO</name>
<dbReference type="InterPro" id="IPR014755">
    <property type="entry name" value="Cu-Rt/internalin_Ig-like"/>
</dbReference>
<feature type="region of interest" description="Disordered" evidence="5">
    <location>
        <begin position="157"/>
        <end position="190"/>
    </location>
</feature>
<reference evidence="9 10" key="1">
    <citation type="submission" date="2016-09" db="EMBL/GenBank/DDBJ databases">
        <authorList>
            <person name="Capua I."/>
            <person name="De Benedictis P."/>
            <person name="Joannis T."/>
            <person name="Lombin L.H."/>
            <person name="Cattoli G."/>
        </authorList>
    </citation>
    <scope>NUCLEOTIDE SEQUENCE [LARGE SCALE GENOMIC DNA]</scope>
    <source>
        <strain evidence="9 10">ISLP-3</strain>
    </source>
</reference>
<dbReference type="GO" id="GO:0005886">
    <property type="term" value="C:plasma membrane"/>
    <property type="evidence" value="ECO:0007669"/>
    <property type="project" value="TreeGrafter"/>
</dbReference>
<comment type="subcellular location">
    <subcellularLocation>
        <location evidence="1">Cell envelope</location>
    </subcellularLocation>
</comment>
<dbReference type="EMBL" id="FMYH01000001">
    <property type="protein sequence ID" value="SDB90119.1"/>
    <property type="molecule type" value="Genomic_DNA"/>
</dbReference>
<proteinExistence type="predicted"/>
<organism evidence="9 10">
    <name type="scientific">Sanguibacter gelidistatuariae</name>
    <dbReference type="NCBI Taxonomy" id="1814289"/>
    <lineage>
        <taxon>Bacteria</taxon>
        <taxon>Bacillati</taxon>
        <taxon>Actinomycetota</taxon>
        <taxon>Actinomycetes</taxon>
        <taxon>Micrococcales</taxon>
        <taxon>Sanguibacteraceae</taxon>
        <taxon>Sanguibacter</taxon>
    </lineage>
</organism>
<evidence type="ECO:0000256" key="3">
    <source>
        <dbReference type="ARBA" id="ARBA00022729"/>
    </source>
</evidence>
<evidence type="ECO:0000256" key="5">
    <source>
        <dbReference type="SAM" id="MobiDB-lite"/>
    </source>
</evidence>
<dbReference type="InterPro" id="IPR007348">
    <property type="entry name" value="CopC_dom"/>
</dbReference>
<feature type="transmembrane region" description="Helical" evidence="6">
    <location>
        <begin position="193"/>
        <end position="215"/>
    </location>
</feature>
<feature type="compositionally biased region" description="Low complexity" evidence="5">
    <location>
        <begin position="157"/>
        <end position="180"/>
    </location>
</feature>
<dbReference type="GO" id="GO:0005507">
    <property type="term" value="F:copper ion binding"/>
    <property type="evidence" value="ECO:0007669"/>
    <property type="project" value="InterPro"/>
</dbReference>
<gene>
    <name evidence="9" type="ORF">SAMN05216410_0804</name>
</gene>
<keyword evidence="6" id="KW-0472">Membrane</keyword>
<evidence type="ECO:0000313" key="10">
    <source>
        <dbReference type="Proteomes" id="UP000199039"/>
    </source>
</evidence>
<dbReference type="OrthoDB" id="5242236at2"/>
<keyword evidence="10" id="KW-1185">Reference proteome</keyword>
<evidence type="ECO:0000256" key="1">
    <source>
        <dbReference type="ARBA" id="ARBA00004196"/>
    </source>
</evidence>
<evidence type="ECO:0000256" key="7">
    <source>
        <dbReference type="SAM" id="SignalP"/>
    </source>
</evidence>
<dbReference type="InterPro" id="IPR032694">
    <property type="entry name" value="CopC/D"/>
</dbReference>
<keyword evidence="6" id="KW-0812">Transmembrane</keyword>
<dbReference type="GO" id="GO:0046688">
    <property type="term" value="P:response to copper ion"/>
    <property type="evidence" value="ECO:0007669"/>
    <property type="project" value="InterPro"/>
</dbReference>
<feature type="chain" id="PRO_5011494646" description="CopC domain-containing protein" evidence="7">
    <location>
        <begin position="32"/>
        <end position="223"/>
    </location>
</feature>
<feature type="signal peptide" evidence="7">
    <location>
        <begin position="1"/>
        <end position="31"/>
    </location>
</feature>
<dbReference type="PANTHER" id="PTHR34820">
    <property type="entry name" value="INNER MEMBRANE PROTEIN YEBZ"/>
    <property type="match status" value="1"/>
</dbReference>
<keyword evidence="4" id="KW-0186">Copper</keyword>
<dbReference type="Gene3D" id="2.60.40.1220">
    <property type="match status" value="1"/>
</dbReference>
<keyword evidence="3 7" id="KW-0732">Signal</keyword>
<evidence type="ECO:0000256" key="6">
    <source>
        <dbReference type="SAM" id="Phobius"/>
    </source>
</evidence>
<feature type="domain" description="CopC" evidence="8">
    <location>
        <begin position="45"/>
        <end position="138"/>
    </location>
</feature>
<dbReference type="InterPro" id="IPR014756">
    <property type="entry name" value="Ig_E-set"/>
</dbReference>
<dbReference type="PANTHER" id="PTHR34820:SF4">
    <property type="entry name" value="INNER MEMBRANE PROTEIN YEBZ"/>
    <property type="match status" value="1"/>
</dbReference>
<dbReference type="Proteomes" id="UP000199039">
    <property type="component" value="Unassembled WGS sequence"/>
</dbReference>
<evidence type="ECO:0000256" key="4">
    <source>
        <dbReference type="ARBA" id="ARBA00023008"/>
    </source>
</evidence>
<dbReference type="RefSeq" id="WP_093180954.1">
    <property type="nucleotide sequence ID" value="NZ_FMYH01000001.1"/>
</dbReference>
<dbReference type="STRING" id="1814289.SAMN05216410_0804"/>
<accession>A0A1G6H755</accession>
<dbReference type="GO" id="GO:0006825">
    <property type="term" value="P:copper ion transport"/>
    <property type="evidence" value="ECO:0007669"/>
    <property type="project" value="InterPro"/>
</dbReference>
<keyword evidence="6" id="KW-1133">Transmembrane helix</keyword>